<dbReference type="PANTHER" id="PTHR14628:SF1">
    <property type="entry name" value="BEN DOMAIN-CONTAINING PROTEIN 5"/>
    <property type="match status" value="1"/>
</dbReference>
<evidence type="ECO:0000313" key="2">
    <source>
        <dbReference type="EMBL" id="JAB81833.1"/>
    </source>
</evidence>
<proteinExistence type="evidence at transcript level"/>
<dbReference type="GO" id="GO:0003677">
    <property type="term" value="F:DNA binding"/>
    <property type="evidence" value="ECO:0007669"/>
    <property type="project" value="InterPro"/>
</dbReference>
<sequence>MFALVRFLNEFDEKLYVVAASCIVDFHPTNETDYDKKAIYTTYWEDEENPDNTDTYSSQILLLANTKEALENKRATKRPRKAVVHPSDLEVENDTGLLPDKVAAKQGKKREKLLQEASKASAYESILQEQLANAQKKNTKAASAIRGPPKRRRHATSDSEDDTDKCVVSSTELRNAKKDAAYWRHRYNEVSKEKTKLISVIESMQKTIDSKLSTIHQLLESQLPRARTLPDHHHDEDHSIHSENMVGRAATVERRCAPELEVQGDLVCIPRTTTGSGQAASPGEVLASISTCGHAVGAANKDLAVIPPSPPTHSLQRTAPRPPTRNLLGALQGEVPPAQESDPQAMGRPKFSDIGGGRVRGNIISSNCCITVILHITFGLQYHVNRGTTIGSFQAEKIMGHVKPSMVAKDMAVALWGRIGLAQRTYGGKVAPKDYKNPDCVARKELSPAKVGLVLETVQHWGQQNKVPVNNVVSNISNVLAQKIQDTRKALRRQGIEF</sequence>
<dbReference type="InterPro" id="IPR040391">
    <property type="entry name" value="BEND5"/>
</dbReference>
<organism evidence="2">
    <name type="scientific">Ixodes ricinus</name>
    <name type="common">Common tick</name>
    <name type="synonym">Acarus ricinus</name>
    <dbReference type="NCBI Taxonomy" id="34613"/>
    <lineage>
        <taxon>Eukaryota</taxon>
        <taxon>Metazoa</taxon>
        <taxon>Ecdysozoa</taxon>
        <taxon>Arthropoda</taxon>
        <taxon>Chelicerata</taxon>
        <taxon>Arachnida</taxon>
        <taxon>Acari</taxon>
        <taxon>Parasitiformes</taxon>
        <taxon>Ixodida</taxon>
        <taxon>Ixodoidea</taxon>
        <taxon>Ixodidae</taxon>
        <taxon>Ixodinae</taxon>
        <taxon>Ixodes</taxon>
    </lineage>
</organism>
<accession>V5I2H9</accession>
<dbReference type="PANTHER" id="PTHR14628">
    <property type="entry name" value="BEN DOMAIN-CONTAINING PROTEIN 5"/>
    <property type="match status" value="1"/>
</dbReference>
<dbReference type="AlphaFoldDB" id="V5I2H9"/>
<evidence type="ECO:0000256" key="1">
    <source>
        <dbReference type="SAM" id="MobiDB-lite"/>
    </source>
</evidence>
<evidence type="ECO:0008006" key="3">
    <source>
        <dbReference type="Google" id="ProtNLM"/>
    </source>
</evidence>
<name>V5I2H9_IXORI</name>
<dbReference type="EMBL" id="GANP01002635">
    <property type="protein sequence ID" value="JAB81833.1"/>
    <property type="molecule type" value="mRNA"/>
</dbReference>
<dbReference type="GO" id="GO:0045892">
    <property type="term" value="P:negative regulation of DNA-templated transcription"/>
    <property type="evidence" value="ECO:0007669"/>
    <property type="project" value="InterPro"/>
</dbReference>
<feature type="region of interest" description="Disordered" evidence="1">
    <location>
        <begin position="134"/>
        <end position="163"/>
    </location>
</feature>
<reference evidence="2" key="1">
    <citation type="journal article" date="2015" name="Sci. Rep.">
        <title>Tissue- and time-dependent transcription in Ixodes ricinus salivary glands and midguts when blood feeding on the vertebrate host.</title>
        <authorList>
            <person name="Kotsyfakis M."/>
            <person name="Schwarz A."/>
            <person name="Erhart J."/>
            <person name="Ribeiro J.M."/>
        </authorList>
    </citation>
    <scope>NUCLEOTIDE SEQUENCE</scope>
    <source>
        <tissue evidence="2">Salivary gland and midgut</tissue>
    </source>
</reference>
<dbReference type="Gene3D" id="1.10.10.2590">
    <property type="entry name" value="BEN domain"/>
    <property type="match status" value="1"/>
</dbReference>
<protein>
    <recommendedName>
        <fullName evidence="3">BEN domain-containing protein</fullName>
    </recommendedName>
</protein>